<dbReference type="GO" id="GO:0016829">
    <property type="term" value="F:lyase activity"/>
    <property type="evidence" value="ECO:0007669"/>
    <property type="project" value="UniProtKB-KW"/>
</dbReference>
<keyword evidence="2" id="KW-0456">Lyase</keyword>
<sequence>MNLRGKFLILMASLALAACGSSSRTLNSSIPPDPTYKVGKPYKVSGKIYRPAADPFYDKVGLASWYGSKFHGRKTANGDVFNMNSLTAAHTTLPMPSHVRVTNLENGRWLILLVNDRGPFVGDRLIDVSRRAAQLLGFEKKGVTRVRVQAVKGPRGELPVQIQARTEPPIQKKPVLEMVSTEPLERIDKIEGGKNIYVQIGAYADQKNAEKVVASIHHISDTRIERVDINGQNLYRVRVGPQPTVELAEIILGRILSLGHNTARIILDY</sequence>
<dbReference type="SUPFAM" id="SSF50685">
    <property type="entry name" value="Barwin-like endoglucanases"/>
    <property type="match status" value="1"/>
</dbReference>
<dbReference type="GO" id="GO:0042834">
    <property type="term" value="F:peptidoglycan binding"/>
    <property type="evidence" value="ECO:0007669"/>
    <property type="project" value="InterPro"/>
</dbReference>
<organism evidence="5">
    <name type="scientific">hydrothermal vent metagenome</name>
    <dbReference type="NCBI Taxonomy" id="652676"/>
    <lineage>
        <taxon>unclassified sequences</taxon>
        <taxon>metagenomes</taxon>
        <taxon>ecological metagenomes</taxon>
    </lineage>
</organism>
<dbReference type="EMBL" id="UOED01000095">
    <property type="protein sequence ID" value="VAV94963.1"/>
    <property type="molecule type" value="Genomic_DNA"/>
</dbReference>
<dbReference type="GO" id="GO:0071555">
    <property type="term" value="P:cell wall organization"/>
    <property type="evidence" value="ECO:0007669"/>
    <property type="project" value="UniProtKB-KW"/>
</dbReference>
<keyword evidence="5" id="KW-0449">Lipoprotein</keyword>
<dbReference type="NCBIfam" id="TIGR00413">
    <property type="entry name" value="rlpA"/>
    <property type="match status" value="1"/>
</dbReference>
<proteinExistence type="inferred from homology"/>
<dbReference type="InterPro" id="IPR034718">
    <property type="entry name" value="RlpA"/>
</dbReference>
<dbReference type="InterPro" id="IPR036680">
    <property type="entry name" value="SPOR-like_sf"/>
</dbReference>
<protein>
    <submittedName>
        <fullName evidence="5">Septum-associated rare lipoprotein A</fullName>
    </submittedName>
</protein>
<feature type="domain" description="SPOR" evidence="4">
    <location>
        <begin position="190"/>
        <end position="268"/>
    </location>
</feature>
<dbReference type="PROSITE" id="PS51257">
    <property type="entry name" value="PROKAR_LIPOPROTEIN"/>
    <property type="match status" value="1"/>
</dbReference>
<evidence type="ECO:0000259" key="4">
    <source>
        <dbReference type="PROSITE" id="PS51724"/>
    </source>
</evidence>
<evidence type="ECO:0000313" key="5">
    <source>
        <dbReference type="EMBL" id="VAV94963.1"/>
    </source>
</evidence>
<dbReference type="PANTHER" id="PTHR34183">
    <property type="entry name" value="ENDOLYTIC PEPTIDOGLYCAN TRANSGLYCOSYLASE RLPA"/>
    <property type="match status" value="1"/>
</dbReference>
<dbReference type="InterPro" id="IPR012997">
    <property type="entry name" value="RplA"/>
</dbReference>
<dbReference type="InterPro" id="IPR009009">
    <property type="entry name" value="RlpA-like_DPBB"/>
</dbReference>
<accession>A0A3B0SFC1</accession>
<dbReference type="Gene3D" id="3.30.70.1070">
    <property type="entry name" value="Sporulation related repeat"/>
    <property type="match status" value="1"/>
</dbReference>
<dbReference type="HAMAP" id="MF_02071">
    <property type="entry name" value="RlpA"/>
    <property type="match status" value="1"/>
</dbReference>
<dbReference type="Pfam" id="PF05036">
    <property type="entry name" value="SPOR"/>
    <property type="match status" value="1"/>
</dbReference>
<reference evidence="5" key="1">
    <citation type="submission" date="2018-06" db="EMBL/GenBank/DDBJ databases">
        <authorList>
            <person name="Zhirakovskaya E."/>
        </authorList>
    </citation>
    <scope>NUCLEOTIDE SEQUENCE</scope>
</reference>
<dbReference type="Gene3D" id="2.40.40.10">
    <property type="entry name" value="RlpA-like domain"/>
    <property type="match status" value="1"/>
</dbReference>
<evidence type="ECO:0000256" key="2">
    <source>
        <dbReference type="ARBA" id="ARBA00023239"/>
    </source>
</evidence>
<dbReference type="InterPro" id="IPR007730">
    <property type="entry name" value="SPOR-like_dom"/>
</dbReference>
<keyword evidence="1" id="KW-0732">Signal</keyword>
<name>A0A3B0SFC1_9ZZZZ</name>
<dbReference type="PANTHER" id="PTHR34183:SF1">
    <property type="entry name" value="ENDOLYTIC PEPTIDOGLYCAN TRANSGLYCOSYLASE RLPA"/>
    <property type="match status" value="1"/>
</dbReference>
<dbReference type="Pfam" id="PF03330">
    <property type="entry name" value="DPBB_1"/>
    <property type="match status" value="1"/>
</dbReference>
<keyword evidence="3" id="KW-0961">Cell wall biogenesis/degradation</keyword>
<evidence type="ECO:0000256" key="1">
    <source>
        <dbReference type="ARBA" id="ARBA00022729"/>
    </source>
</evidence>
<dbReference type="InterPro" id="IPR036908">
    <property type="entry name" value="RlpA-like_sf"/>
</dbReference>
<dbReference type="PROSITE" id="PS51724">
    <property type="entry name" value="SPOR"/>
    <property type="match status" value="1"/>
</dbReference>
<dbReference type="SUPFAM" id="SSF110997">
    <property type="entry name" value="Sporulation related repeat"/>
    <property type="match status" value="1"/>
</dbReference>
<dbReference type="AlphaFoldDB" id="A0A3B0SFC1"/>
<evidence type="ECO:0000256" key="3">
    <source>
        <dbReference type="ARBA" id="ARBA00023316"/>
    </source>
</evidence>
<dbReference type="CDD" id="cd22268">
    <property type="entry name" value="DPBB_RlpA-like"/>
    <property type="match status" value="1"/>
</dbReference>
<gene>
    <name evidence="5" type="ORF">MNBD_ALPHA02-754</name>
</gene>